<evidence type="ECO:0000313" key="5">
    <source>
        <dbReference type="EMBL" id="CAE0435118.1"/>
    </source>
</evidence>
<protein>
    <recommendedName>
        <fullName evidence="6">O-fucosyltransferase family protein</fullName>
    </recommendedName>
</protein>
<name>A0A7S3LMQ0_9STRA</name>
<reference evidence="5" key="1">
    <citation type="submission" date="2021-01" db="EMBL/GenBank/DDBJ databases">
        <authorList>
            <person name="Corre E."/>
            <person name="Pelletier E."/>
            <person name="Niang G."/>
            <person name="Scheremetjew M."/>
            <person name="Finn R."/>
            <person name="Kale V."/>
            <person name="Holt S."/>
            <person name="Cochrane G."/>
            <person name="Meng A."/>
            <person name="Brown T."/>
            <person name="Cohen L."/>
        </authorList>
    </citation>
    <scope>NUCLEOTIDE SEQUENCE</scope>
    <source>
        <strain evidence="5">GSBS06</strain>
    </source>
</reference>
<organism evidence="5">
    <name type="scientific">Aplanochytrium stocchinoi</name>
    <dbReference type="NCBI Taxonomy" id="215587"/>
    <lineage>
        <taxon>Eukaryota</taxon>
        <taxon>Sar</taxon>
        <taxon>Stramenopiles</taxon>
        <taxon>Bigyra</taxon>
        <taxon>Labyrinthulomycetes</taxon>
        <taxon>Thraustochytrida</taxon>
        <taxon>Thraustochytriidae</taxon>
        <taxon>Aplanochytrium</taxon>
    </lineage>
</organism>
<evidence type="ECO:0000256" key="3">
    <source>
        <dbReference type="ARBA" id="ARBA00023277"/>
    </source>
</evidence>
<evidence type="ECO:0000256" key="2">
    <source>
        <dbReference type="ARBA" id="ARBA00023253"/>
    </source>
</evidence>
<evidence type="ECO:0008006" key="6">
    <source>
        <dbReference type="Google" id="ProtNLM"/>
    </source>
</evidence>
<dbReference type="GO" id="GO:0006004">
    <property type="term" value="P:fucose metabolic process"/>
    <property type="evidence" value="ECO:0007669"/>
    <property type="project" value="UniProtKB-KW"/>
</dbReference>
<keyword evidence="4" id="KW-0812">Transmembrane</keyword>
<accession>A0A7S3LMQ0</accession>
<keyword evidence="4" id="KW-0472">Membrane</keyword>
<sequence length="490" mass="56355">MKNTGINLDIPKELKQIMDGGKQNFLRLPSQSGEDDSVAITVRTFDGCGIPADKIIGKIIPVLSQLGVHTVSHLRNFALNKSLQSRSEVEYGLSLAHIEAIEEMFGPKRIVMASTILYTLAVSIFLLLAGFAMAEFTNLDTKSDSISYSKGFSSKAISYESHYSKCNQSDLHMQKWLSLPPSEEGYICMRHTFGRLNNKLQEMTNLLYFANALNRTLVVEHEIGNVYDYYKWQDIFPHVKYRVATTGTHKLWHWCHWGYLVDGRQNKMLMSRGGLQQLKKEIKGKEFVAINAAILFYFRETDYAFLRSFYANLWPKPSVLKKANDFIAEHFGEKPYAAVHLRDLEGSCANRMKRVNYNGYLCSPNKERAMTIYNKLLPGKEELPWFVASDFQKPGARSSYGNEPERHVFKGKCGEGSHECALIDFEICAQANFFIGVFASSASRTIARMREFRQTRRGVFYPSVLHWERDIDNSWHEYNNSWWIDYKEHI</sequence>
<keyword evidence="4" id="KW-1133">Transmembrane helix</keyword>
<dbReference type="Gene3D" id="3.40.50.11350">
    <property type="match status" value="1"/>
</dbReference>
<dbReference type="AlphaFoldDB" id="A0A7S3LMQ0"/>
<dbReference type="PANTHER" id="PTHR13398:SF0">
    <property type="entry name" value="GDP-FUCOSE PROTEIN O-FUCOSYLTRANSFERASE 2"/>
    <property type="match status" value="1"/>
</dbReference>
<dbReference type="CDD" id="cd11296">
    <property type="entry name" value="O-FucT_like"/>
    <property type="match status" value="1"/>
</dbReference>
<dbReference type="InterPro" id="IPR045130">
    <property type="entry name" value="OFUT2-like"/>
</dbReference>
<evidence type="ECO:0000256" key="1">
    <source>
        <dbReference type="ARBA" id="ARBA00022679"/>
    </source>
</evidence>
<gene>
    <name evidence="5" type="ORF">ASTO00021_LOCUS5403</name>
</gene>
<evidence type="ECO:0000256" key="4">
    <source>
        <dbReference type="SAM" id="Phobius"/>
    </source>
</evidence>
<keyword evidence="2" id="KW-0294">Fucose metabolism</keyword>
<dbReference type="EMBL" id="HBIN01007379">
    <property type="protein sequence ID" value="CAE0435118.1"/>
    <property type="molecule type" value="Transcribed_RNA"/>
</dbReference>
<dbReference type="Gene3D" id="3.40.50.11340">
    <property type="match status" value="1"/>
</dbReference>
<dbReference type="GO" id="GO:0046922">
    <property type="term" value="F:peptide-O-fucosyltransferase activity"/>
    <property type="evidence" value="ECO:0007669"/>
    <property type="project" value="InterPro"/>
</dbReference>
<keyword evidence="1" id="KW-0808">Transferase</keyword>
<dbReference type="PANTHER" id="PTHR13398">
    <property type="entry name" value="GDP-FUCOSE PROTEIN O-FUCOSYLTRANSFERASE 2"/>
    <property type="match status" value="1"/>
</dbReference>
<keyword evidence="3" id="KW-0119">Carbohydrate metabolism</keyword>
<proteinExistence type="predicted"/>
<feature type="transmembrane region" description="Helical" evidence="4">
    <location>
        <begin position="110"/>
        <end position="134"/>
    </location>
</feature>